<dbReference type="InterPro" id="IPR000182">
    <property type="entry name" value="GNAT_dom"/>
</dbReference>
<evidence type="ECO:0000259" key="1">
    <source>
        <dbReference type="PROSITE" id="PS51186"/>
    </source>
</evidence>
<dbReference type="Pfam" id="PF13508">
    <property type="entry name" value="Acetyltransf_7"/>
    <property type="match status" value="1"/>
</dbReference>
<dbReference type="GO" id="GO:0016747">
    <property type="term" value="F:acyltransferase activity, transferring groups other than amino-acyl groups"/>
    <property type="evidence" value="ECO:0007669"/>
    <property type="project" value="InterPro"/>
</dbReference>
<dbReference type="InterPro" id="IPR016181">
    <property type="entry name" value="Acyl_CoA_acyltransferase"/>
</dbReference>
<sequence>MNVVKNGEEERNKVDKESFSYRIAPVPEKEIASAATLLYQRLEEINNAVQKPLYPATEAETIALLSEISILLGAYCDGELIGVVAIEEDAVERIAVDKEWIRLGVGTALMQAAEAKGASYIDLYRENKGAVQFIEALGYGIYDITEPEAGDLLAKDPAPLLHFKK</sequence>
<dbReference type="PROSITE" id="PS51186">
    <property type="entry name" value="GNAT"/>
    <property type="match status" value="1"/>
</dbReference>
<accession>A0A2U2AL65</accession>
<protein>
    <recommendedName>
        <fullName evidence="1">N-acetyltransferase domain-containing protein</fullName>
    </recommendedName>
</protein>
<dbReference type="Gene3D" id="3.40.630.30">
    <property type="match status" value="1"/>
</dbReference>
<organism evidence="2 3">
    <name type="scientific">Ignatzschineria cameli</name>
    <dbReference type="NCBI Taxonomy" id="2182793"/>
    <lineage>
        <taxon>Bacteria</taxon>
        <taxon>Pseudomonadati</taxon>
        <taxon>Pseudomonadota</taxon>
        <taxon>Gammaproteobacteria</taxon>
        <taxon>Cardiobacteriales</taxon>
        <taxon>Ignatzschineriaceae</taxon>
        <taxon>Ignatzschineria</taxon>
    </lineage>
</organism>
<dbReference type="SUPFAM" id="SSF55729">
    <property type="entry name" value="Acyl-CoA N-acyltransferases (Nat)"/>
    <property type="match status" value="1"/>
</dbReference>
<dbReference type="EMBL" id="QEWW01000007">
    <property type="protein sequence ID" value="PWD83935.1"/>
    <property type="molecule type" value="Genomic_DNA"/>
</dbReference>
<dbReference type="CDD" id="cd04301">
    <property type="entry name" value="NAT_SF"/>
    <property type="match status" value="1"/>
</dbReference>
<gene>
    <name evidence="2" type="ORF">DC077_08690</name>
</gene>
<evidence type="ECO:0000313" key="3">
    <source>
        <dbReference type="Proteomes" id="UP000245059"/>
    </source>
</evidence>
<feature type="domain" description="N-acetyltransferase" evidence="1">
    <location>
        <begin position="29"/>
        <end position="159"/>
    </location>
</feature>
<comment type="caution">
    <text evidence="2">The sequence shown here is derived from an EMBL/GenBank/DDBJ whole genome shotgun (WGS) entry which is preliminary data.</text>
</comment>
<dbReference type="RefSeq" id="WP_109217965.1">
    <property type="nucleotide sequence ID" value="NZ_QEWW01000007.1"/>
</dbReference>
<reference evidence="3" key="1">
    <citation type="submission" date="2018-05" db="EMBL/GenBank/DDBJ databases">
        <title>Ignatzschineria dubaiensis sp. nov., isolated from necrotic foot tissues of dromedaries (Camelus dromedarius) and associated maggots in Dubai, United Arab Emirates.</title>
        <authorList>
            <person name="Tsang C.C."/>
            <person name="Tang J.Y.M."/>
            <person name="Fong J.Y.H."/>
            <person name="Kinne J."/>
            <person name="Lee H.H."/>
            <person name="Joseph M."/>
            <person name="Jose S."/>
            <person name="Schuster R.K."/>
            <person name="Tang Y."/>
            <person name="Sivakumar S."/>
            <person name="Chen J.H.K."/>
            <person name="Teng J.L.L."/>
            <person name="Lau S.K.P."/>
            <person name="Wernery U."/>
            <person name="Woo P.C.Y."/>
        </authorList>
    </citation>
    <scope>NUCLEOTIDE SEQUENCE [LARGE SCALE GENOMIC DNA]</scope>
    <source>
        <strain evidence="3">UAE-HKU57</strain>
    </source>
</reference>
<name>A0A2U2AL65_9GAMM</name>
<dbReference type="AlphaFoldDB" id="A0A2U2AL65"/>
<dbReference type="Proteomes" id="UP000245059">
    <property type="component" value="Unassembled WGS sequence"/>
</dbReference>
<evidence type="ECO:0000313" key="2">
    <source>
        <dbReference type="EMBL" id="PWD83935.1"/>
    </source>
</evidence>
<proteinExistence type="predicted"/>